<accession>A0AA87TG80</accession>
<name>A0AA87TG80_TREMD</name>
<feature type="compositionally biased region" description="Acidic residues" evidence="1">
    <location>
        <begin position="112"/>
        <end position="156"/>
    </location>
</feature>
<feature type="region of interest" description="Disordered" evidence="1">
    <location>
        <begin position="663"/>
        <end position="693"/>
    </location>
</feature>
<feature type="compositionally biased region" description="Acidic residues" evidence="1">
    <location>
        <begin position="55"/>
        <end position="86"/>
    </location>
</feature>
<feature type="region of interest" description="Disordered" evidence="1">
    <location>
        <begin position="299"/>
        <end position="330"/>
    </location>
</feature>
<feature type="region of interest" description="Disordered" evidence="1">
    <location>
        <begin position="41"/>
        <end position="256"/>
    </location>
</feature>
<evidence type="ECO:0000313" key="2">
    <source>
        <dbReference type="EMBL" id="EPF28383.1"/>
    </source>
</evidence>
<protein>
    <submittedName>
        <fullName evidence="2">Uncharacterized protein</fullName>
    </submittedName>
</protein>
<feature type="compositionally biased region" description="Polar residues" evidence="1">
    <location>
        <begin position="45"/>
        <end position="54"/>
    </location>
</feature>
<feature type="compositionally biased region" description="Acidic residues" evidence="1">
    <location>
        <begin position="195"/>
        <end position="210"/>
    </location>
</feature>
<feature type="compositionally biased region" description="Polar residues" evidence="1">
    <location>
        <begin position="87"/>
        <end position="106"/>
    </location>
</feature>
<feature type="region of interest" description="Disordered" evidence="1">
    <location>
        <begin position="413"/>
        <end position="495"/>
    </location>
</feature>
<dbReference type="AlphaFoldDB" id="A0AA87TG80"/>
<reference evidence="2 3" key="1">
    <citation type="submission" date="2013-04" db="EMBL/GenBank/DDBJ databases">
        <title>The Genome Sequence of Treponema medium ATCC 700293.</title>
        <authorList>
            <consortium name="The Broad Institute Genomics Platform"/>
            <person name="Earl A."/>
            <person name="Ward D."/>
            <person name="Feldgarden M."/>
            <person name="Gevers D."/>
            <person name="Leonetti C."/>
            <person name="Blanton J.M."/>
            <person name="Dewhirst F.E."/>
            <person name="Izard J."/>
            <person name="Walker B."/>
            <person name="Young S."/>
            <person name="Zeng Q."/>
            <person name="Gargeya S."/>
            <person name="Fitzgerald M."/>
            <person name="Haas B."/>
            <person name="Abouelleil A."/>
            <person name="Allen A.W."/>
            <person name="Alvarado L."/>
            <person name="Arachchi H.M."/>
            <person name="Berlin A.M."/>
            <person name="Chapman S.B."/>
            <person name="Gainer-Dewar J."/>
            <person name="Goldberg J."/>
            <person name="Griggs A."/>
            <person name="Gujja S."/>
            <person name="Hansen M."/>
            <person name="Howarth C."/>
            <person name="Imamovic A."/>
            <person name="Ireland A."/>
            <person name="Larimer J."/>
            <person name="McCowan C."/>
            <person name="Murphy C."/>
            <person name="Pearson M."/>
            <person name="Poon T.W."/>
            <person name="Priest M."/>
            <person name="Roberts A."/>
            <person name="Saif S."/>
            <person name="Shea T."/>
            <person name="Sisk P."/>
            <person name="Sykes S."/>
            <person name="Wortman J."/>
            <person name="Nusbaum C."/>
            <person name="Birren B."/>
        </authorList>
    </citation>
    <scope>NUCLEOTIDE SEQUENCE [LARGE SCALE GENOMIC DNA]</scope>
    <source>
        <strain evidence="2 3">ATCC 700293</strain>
    </source>
</reference>
<feature type="compositionally biased region" description="Basic and acidic residues" evidence="1">
    <location>
        <begin position="299"/>
        <end position="317"/>
    </location>
</feature>
<sequence length="750" mass="83452">MDNFNKTDDLYDPNFSIDSKSTEKLDMYGVWLKKKKDINEPFDSDASQLTSDSSIEADQDSINFDDDFSFSDLDADTEIPELDELNDTNTSTEISLETPAPSYTDSDTADVALDESSFESLDLDDFLSDDSSTETESQETTESFVEEEPIDLDFTEITDNTEKHSNNNEPPAGLENFSEISLEDFEDAAPAASSESDDGFETVEDFDDILTDGTTEEQKSEHSQQKEDAVFDIDVTADDEATKEQPLSELSSQVVEDNADISIFGTETDEKSPDTEEPAFFDDIEAVKQDLLSTQHVAEHENTTAELNPEKDSKETMDTTAVTSQRTAAEQDKATELLMQIAHEISDLKAELNSLKAGMTAQSKMISEVPVKDAAAHTENKAADTESSGFFSDDDTDETIALTGDELNNILITADFTEERNTDDEERASADEESSTETTETYEVPSVLTKDIDPEIQETPPVDHSFEDSIAEISSTDTDNGLESETEGEKLLASDPVFNVEAAPITSLPEDLSYLDDQSEVTDEDMGLIDGDTKDQQEVAELEDIEEAESVDDETDFEDINIESFDIPSEQEIEVPSSDMESVDAEMTAGETTEDRTIHELQNDEDFQNPFADESTATKAEIKEEIIEEPFIAEVPASESEVEEVKSEDTEDSIEELDAIDEDAIPEFDSEKENEEALEEEEPKQETLLQAASKKRETISIPLELKNEIKSVLSYMDQLLEALPEKKIEEFAKSEYFETYKHLFEELGIS</sequence>
<evidence type="ECO:0000313" key="3">
    <source>
        <dbReference type="Proteomes" id="UP000014634"/>
    </source>
</evidence>
<feature type="compositionally biased region" description="Polar residues" evidence="1">
    <location>
        <begin position="318"/>
        <end position="328"/>
    </location>
</feature>
<feature type="compositionally biased region" description="Basic and acidic residues" evidence="1">
    <location>
        <begin position="370"/>
        <end position="384"/>
    </location>
</feature>
<feature type="compositionally biased region" description="Acidic residues" evidence="1">
    <location>
        <begin position="421"/>
        <end position="435"/>
    </location>
</feature>
<dbReference type="RefSeq" id="WP_016523529.1">
    <property type="nucleotide sequence ID" value="NZ_KE332517.1"/>
</dbReference>
<evidence type="ECO:0000256" key="1">
    <source>
        <dbReference type="SAM" id="MobiDB-lite"/>
    </source>
</evidence>
<feature type="compositionally biased region" description="Acidic residues" evidence="1">
    <location>
        <begin position="663"/>
        <end position="683"/>
    </location>
</feature>
<dbReference type="EMBL" id="ATFE01000012">
    <property type="protein sequence ID" value="EPF28383.1"/>
    <property type="molecule type" value="Genomic_DNA"/>
</dbReference>
<comment type="caution">
    <text evidence="2">The sequence shown here is derived from an EMBL/GenBank/DDBJ whole genome shotgun (WGS) entry which is preliminary data.</text>
</comment>
<feature type="region of interest" description="Disordered" evidence="1">
    <location>
        <begin position="568"/>
        <end position="596"/>
    </location>
</feature>
<feature type="compositionally biased region" description="Basic and acidic residues" evidence="1">
    <location>
        <begin position="216"/>
        <end position="229"/>
    </location>
</feature>
<feature type="region of interest" description="Disordered" evidence="1">
    <location>
        <begin position="370"/>
        <end position="397"/>
    </location>
</feature>
<organism evidence="2 3">
    <name type="scientific">Treponema medium ATCC 700293</name>
    <dbReference type="NCBI Taxonomy" id="1125700"/>
    <lineage>
        <taxon>Bacteria</taxon>
        <taxon>Pseudomonadati</taxon>
        <taxon>Spirochaetota</taxon>
        <taxon>Spirochaetia</taxon>
        <taxon>Spirochaetales</taxon>
        <taxon>Treponemataceae</taxon>
        <taxon>Treponema</taxon>
    </lineage>
</organism>
<proteinExistence type="predicted"/>
<gene>
    <name evidence="2" type="ORF">HMPREF9195_01592</name>
</gene>
<dbReference type="Proteomes" id="UP000014634">
    <property type="component" value="Unassembled WGS sequence"/>
</dbReference>